<accession>A0AAP2Z017</accession>
<reference evidence="2" key="1">
    <citation type="submission" date="2022-09" db="EMBL/GenBank/DDBJ databases">
        <title>Enrichment on poylsaccharides allowed isolation of novel metabolic and taxonomic groups of Haloarchaea.</title>
        <authorList>
            <person name="Sorokin D.Y."/>
            <person name="Elcheninov A.G."/>
            <person name="Khizhniak T.V."/>
            <person name="Kolganova T.V."/>
            <person name="Kublanov I.V."/>
        </authorList>
    </citation>
    <scope>NUCLEOTIDE SEQUENCE</scope>
    <source>
        <strain evidence="2">AArc-xg1-1</strain>
    </source>
</reference>
<evidence type="ECO:0000256" key="1">
    <source>
        <dbReference type="SAM" id="MobiDB-lite"/>
    </source>
</evidence>
<dbReference type="InterPro" id="IPR011050">
    <property type="entry name" value="Pectin_lyase_fold/virulence"/>
</dbReference>
<feature type="region of interest" description="Disordered" evidence="1">
    <location>
        <begin position="287"/>
        <end position="321"/>
    </location>
</feature>
<proteinExistence type="predicted"/>
<gene>
    <name evidence="2" type="ORF">OB960_15105</name>
</gene>
<sequence>MAREPSVRNDDAVGSEDGSSSGAQTGNDGLLNRRSYLKMAGAATAGAAATAATGTAAASEYDVIKVSAGQRRVIRVGSGETFANKLIDVTANRAKVIIAAHGTNWTIRNVGIKGYVNDGSPDTMFGLSDRSGNTSTVENVYLGDGAADGSSATSMTGVWVAPQHSGHIDFKNVHVAGMPDNGFYASAPGSSGSGGTVRFEECYAYNNGISQYRLGDGSEVVDSVACVDNNNRHHNGRGVWAWGTNRVEVHGSNIDNGGGGPAVVCGAHSGGPTVHAYDSHFRGSIHRTNGGSFRHHSGSRNPDSTPPKGVPMSAEEAAAGDGDYEAKPTYEYAMRFQGEGAYFFRTEGGSVEGTDEDDCIEGLVDGESVEIGYDTYLANVGVTDGVEARILVNGNSYEPTWSKYDGPEAEEWLESELWNDDESEDEDEEKAEEEQLENVILIEGSPDGVTRYEFVTSGDVEKSNYKGASLDDEDVIEDDHVHGVVATWRDAFRFDGDLEELTVDGPGTVYVNDEEVDPDSVGQKLPHVLEIEGQGTPSSFNITVDGTIEYDGDNGADDVTIISGTTVESSITDSTQTFRFSGALTDITFTDGEAVVTLDGEKVDLSEYGDQDLLPHAIVIDGTEADEPSTYSFTVDGKVVKSDYMGASIDDEDVIEGEAVRGGVANWLDAFWFKGNITDFKLVGDAKTHVEYNAREQ</sequence>
<dbReference type="Proteomes" id="UP001321018">
    <property type="component" value="Unassembled WGS sequence"/>
</dbReference>
<dbReference type="PROSITE" id="PS51318">
    <property type="entry name" value="TAT"/>
    <property type="match status" value="1"/>
</dbReference>
<comment type="caution">
    <text evidence="2">The sequence shown here is derived from an EMBL/GenBank/DDBJ whole genome shotgun (WGS) entry which is preliminary data.</text>
</comment>
<dbReference type="SUPFAM" id="SSF51126">
    <property type="entry name" value="Pectin lyase-like"/>
    <property type="match status" value="1"/>
</dbReference>
<organism evidence="2 3">
    <name type="scientific">Natronoglomus mannanivorans</name>
    <dbReference type="NCBI Taxonomy" id="2979990"/>
    <lineage>
        <taxon>Archaea</taxon>
        <taxon>Methanobacteriati</taxon>
        <taxon>Methanobacteriota</taxon>
        <taxon>Stenosarchaea group</taxon>
        <taxon>Halobacteria</taxon>
        <taxon>Halobacteriales</taxon>
        <taxon>Natrialbaceae</taxon>
        <taxon>Natronoglomus</taxon>
    </lineage>
</organism>
<dbReference type="EMBL" id="JAOPKA010000010">
    <property type="protein sequence ID" value="MCU4742721.1"/>
    <property type="molecule type" value="Genomic_DNA"/>
</dbReference>
<feature type="compositionally biased region" description="Basic and acidic residues" evidence="1">
    <location>
        <begin position="1"/>
        <end position="11"/>
    </location>
</feature>
<feature type="region of interest" description="Disordered" evidence="1">
    <location>
        <begin position="1"/>
        <end position="29"/>
    </location>
</feature>
<dbReference type="AlphaFoldDB" id="A0AAP2Z017"/>
<feature type="compositionally biased region" description="Polar residues" evidence="1">
    <location>
        <begin position="17"/>
        <end position="27"/>
    </location>
</feature>
<name>A0AAP2Z017_9EURY</name>
<evidence type="ECO:0000313" key="2">
    <source>
        <dbReference type="EMBL" id="MCU4742721.1"/>
    </source>
</evidence>
<protein>
    <submittedName>
        <fullName evidence="2">Right-handed parallel beta-helix repeat-containing protein</fullName>
    </submittedName>
</protein>
<dbReference type="RefSeq" id="WP_338004541.1">
    <property type="nucleotide sequence ID" value="NZ_JAOPKA010000010.1"/>
</dbReference>
<evidence type="ECO:0000313" key="3">
    <source>
        <dbReference type="Proteomes" id="UP001321018"/>
    </source>
</evidence>
<dbReference type="InterPro" id="IPR006311">
    <property type="entry name" value="TAT_signal"/>
</dbReference>